<keyword evidence="2" id="KW-1185">Reference proteome</keyword>
<dbReference type="InterPro" id="IPR011993">
    <property type="entry name" value="PH-like_dom_sf"/>
</dbReference>
<evidence type="ECO:0000259" key="1">
    <source>
        <dbReference type="PROSITE" id="PS50003"/>
    </source>
</evidence>
<reference evidence="2" key="1">
    <citation type="journal article" date="2016" name="Nat. Commun.">
        <title>The channel catfish genome sequence provides insights into the evolution of scale formation in teleosts.</title>
        <authorList>
            <person name="Liu Z."/>
            <person name="Liu S."/>
            <person name="Yao J."/>
            <person name="Bao L."/>
            <person name="Zhang J."/>
            <person name="Li Y."/>
            <person name="Jiang C."/>
            <person name="Sun L."/>
            <person name="Wang R."/>
            <person name="Zhang Y."/>
            <person name="Zhou T."/>
            <person name="Zeng Q."/>
            <person name="Fu Q."/>
            <person name="Gao S."/>
            <person name="Li N."/>
            <person name="Koren S."/>
            <person name="Jiang Y."/>
            <person name="Zimin A."/>
            <person name="Xu P."/>
            <person name="Phillippy A.M."/>
            <person name="Geng X."/>
            <person name="Song L."/>
            <person name="Sun F."/>
            <person name="Li C."/>
            <person name="Wang X."/>
            <person name="Chen A."/>
            <person name="Jin Y."/>
            <person name="Yuan Z."/>
            <person name="Yang Y."/>
            <person name="Tan S."/>
            <person name="Peatman E."/>
            <person name="Lu J."/>
            <person name="Qin Z."/>
            <person name="Dunham R."/>
            <person name="Li Z."/>
            <person name="Sonstegard T."/>
            <person name="Feng J."/>
            <person name="Danzmann R.G."/>
            <person name="Schroeder S."/>
            <person name="Scheffler B."/>
            <person name="Duke M.V."/>
            <person name="Ballard L."/>
            <person name="Kucuktas H."/>
            <person name="Kaltenboeck L."/>
            <person name="Liu H."/>
            <person name="Armbruster J."/>
            <person name="Xie Y."/>
            <person name="Kirby M.L."/>
            <person name="Tian Y."/>
            <person name="Flanagan M.E."/>
            <person name="Mu W."/>
            <person name="Waldbieser G.C."/>
        </authorList>
    </citation>
    <scope>NUCLEOTIDE SEQUENCE [LARGE SCALE GENOMIC DNA]</scope>
    <source>
        <strain evidence="2">SDA103</strain>
    </source>
</reference>
<sequence>MFAGRDGSEKLQHSSALHPLSSKDWSLKPENNVEGRNCGVMEGYLFKQASNTFRIWNRRWFKVEDNQLMYQGFKNGSTVMMNDLRLCEVKNFNNTGCRFCFEVTSSTKSCVLKADSEMTKQVWMRAIQNRETSCTDSSHDSELKDPVREMVKKRKVMNVQGKMREVALRLEMAENPGVKEQQEDEDHKMNVLQNRRPISTNILTAEELDQVCPGRQIGISIVTWNMAGQKELPDNLNDLFPPTTADFSQDMYVIGVQEGCPNREEWQRKLQETLGQRYVKLHAASLGVLSLTIFTRTVLTHYFSQVKDATVTTRFFPQIKTKGSVGVSFTFCGMSFLFITSHFNFSTGVSKVSQRIQDYKKMITGLALSQHSNGTKPDPNLDVTTQYDVVFCFGDFNFRLTEDRESVMATLYHHTGDNMDVLLQHDQLSKEMDKGSVFRGFREAPIHFTPTYKFNMGCDVYDTSSKHRTPAYTDRILYRSKKKKDIKVIQYDSCPTVKTSDHRPVMGTFQVKVQPGTGWYGVHHCPLF</sequence>
<feature type="domain" description="PH" evidence="1">
    <location>
        <begin position="38"/>
        <end position="132"/>
    </location>
</feature>
<dbReference type="SMART" id="SM00128">
    <property type="entry name" value="IPPc"/>
    <property type="match status" value="1"/>
</dbReference>
<dbReference type="PANTHER" id="PTHR46625">
    <property type="entry name" value="72 KDA INOSITOL POLYPHOSPHATE 5-PHOSPHATASE"/>
    <property type="match status" value="1"/>
</dbReference>
<reference evidence="3" key="2">
    <citation type="submission" date="2025-08" db="UniProtKB">
        <authorList>
            <consortium name="RefSeq"/>
        </authorList>
    </citation>
    <scope>IDENTIFICATION</scope>
    <source>
        <tissue evidence="3">Blood</tissue>
    </source>
</reference>
<dbReference type="STRING" id="7998.ENSIPUP00000026621"/>
<dbReference type="Gene3D" id="3.60.10.10">
    <property type="entry name" value="Endonuclease/exonuclease/phosphatase"/>
    <property type="match status" value="1"/>
</dbReference>
<dbReference type="GO" id="GO:0005634">
    <property type="term" value="C:nucleus"/>
    <property type="evidence" value="ECO:0007669"/>
    <property type="project" value="TreeGrafter"/>
</dbReference>
<dbReference type="InterPro" id="IPR001849">
    <property type="entry name" value="PH_domain"/>
</dbReference>
<protein>
    <submittedName>
        <fullName evidence="3">Phosphatidylinositol polyphosphate 5-phosphatase type IV</fullName>
    </submittedName>
</protein>
<dbReference type="Proteomes" id="UP000221080">
    <property type="component" value="Chromosome 28"/>
</dbReference>
<name>A0A2D0QAH9_ICTPU</name>
<dbReference type="InterPro" id="IPR000300">
    <property type="entry name" value="IPPc"/>
</dbReference>
<dbReference type="CDD" id="cd13250">
    <property type="entry name" value="PH_ACAP"/>
    <property type="match status" value="1"/>
</dbReference>
<dbReference type="RefSeq" id="XP_017315294.1">
    <property type="nucleotide sequence ID" value="XM_017459805.3"/>
</dbReference>
<dbReference type="GeneID" id="108259957"/>
<dbReference type="PANTHER" id="PTHR46625:SF1">
    <property type="entry name" value="PHOSPHATIDYLINOSITOL POLYPHOSPHATE 5-PHOSPHATASE TYPE IV"/>
    <property type="match status" value="1"/>
</dbReference>
<dbReference type="OrthoDB" id="2248459at2759"/>
<dbReference type="AlphaFoldDB" id="A0A2D0QAH9"/>
<dbReference type="PROSITE" id="PS50003">
    <property type="entry name" value="PH_DOMAIN"/>
    <property type="match status" value="1"/>
</dbReference>
<dbReference type="SUPFAM" id="SSF50729">
    <property type="entry name" value="PH domain-like"/>
    <property type="match status" value="1"/>
</dbReference>
<dbReference type="SUPFAM" id="SSF56219">
    <property type="entry name" value="DNase I-like"/>
    <property type="match status" value="1"/>
</dbReference>
<dbReference type="GO" id="GO:0004445">
    <property type="term" value="F:inositol-polyphosphate 5-phosphatase activity"/>
    <property type="evidence" value="ECO:0007669"/>
    <property type="project" value="InterPro"/>
</dbReference>
<dbReference type="InterPro" id="IPR042478">
    <property type="entry name" value="INPP5E"/>
</dbReference>
<evidence type="ECO:0000313" key="3">
    <source>
        <dbReference type="RefSeq" id="XP_017315294.1"/>
    </source>
</evidence>
<dbReference type="FunFam" id="2.30.29.30:FF:000384">
    <property type="entry name" value="Uncharacterized protein, isoform A"/>
    <property type="match status" value="1"/>
</dbReference>
<dbReference type="InterPro" id="IPR036691">
    <property type="entry name" value="Endo/exonu/phosph_ase_sf"/>
</dbReference>
<dbReference type="Pfam" id="PF22669">
    <property type="entry name" value="Exo_endo_phos2"/>
    <property type="match status" value="1"/>
</dbReference>
<dbReference type="GO" id="GO:0005930">
    <property type="term" value="C:axoneme"/>
    <property type="evidence" value="ECO:0007669"/>
    <property type="project" value="TreeGrafter"/>
</dbReference>
<accession>A0A2D0QAH9</accession>
<organism evidence="2 3">
    <name type="scientific">Ictalurus punctatus</name>
    <name type="common">Channel catfish</name>
    <name type="synonym">Silurus punctatus</name>
    <dbReference type="NCBI Taxonomy" id="7998"/>
    <lineage>
        <taxon>Eukaryota</taxon>
        <taxon>Metazoa</taxon>
        <taxon>Chordata</taxon>
        <taxon>Craniata</taxon>
        <taxon>Vertebrata</taxon>
        <taxon>Euteleostomi</taxon>
        <taxon>Actinopterygii</taxon>
        <taxon>Neopterygii</taxon>
        <taxon>Teleostei</taxon>
        <taxon>Ostariophysi</taxon>
        <taxon>Siluriformes</taxon>
        <taxon>Ictaluridae</taxon>
        <taxon>Ictalurus</taxon>
    </lineage>
</organism>
<dbReference type="GO" id="GO:0004439">
    <property type="term" value="F:phosphatidylinositol-4,5-bisphosphate 5-phosphatase activity"/>
    <property type="evidence" value="ECO:0007669"/>
    <property type="project" value="TreeGrafter"/>
</dbReference>
<dbReference type="GO" id="GO:0005794">
    <property type="term" value="C:Golgi apparatus"/>
    <property type="evidence" value="ECO:0007669"/>
    <property type="project" value="TreeGrafter"/>
</dbReference>
<dbReference type="KEGG" id="ipu:108259957"/>
<gene>
    <name evidence="3" type="primary">LOC108259957</name>
</gene>
<evidence type="ECO:0000313" key="2">
    <source>
        <dbReference type="Proteomes" id="UP000221080"/>
    </source>
</evidence>
<dbReference type="Pfam" id="PF00169">
    <property type="entry name" value="PH"/>
    <property type="match status" value="1"/>
</dbReference>
<dbReference type="GO" id="GO:0046856">
    <property type="term" value="P:phosphatidylinositol dephosphorylation"/>
    <property type="evidence" value="ECO:0007669"/>
    <property type="project" value="InterPro"/>
</dbReference>
<dbReference type="Gene3D" id="2.30.29.30">
    <property type="entry name" value="Pleckstrin-homology domain (PH domain)/Phosphotyrosine-binding domain (PTB)"/>
    <property type="match status" value="1"/>
</dbReference>
<proteinExistence type="predicted"/>
<dbReference type="SMART" id="SM00233">
    <property type="entry name" value="PH"/>
    <property type="match status" value="1"/>
</dbReference>